<keyword evidence="1" id="KW-0472">Membrane</keyword>
<gene>
    <name evidence="2" type="ORF">SAMN02745226_01089</name>
</gene>
<accession>A0A1M7SMI1</accession>
<dbReference type="Proteomes" id="UP000184207">
    <property type="component" value="Unassembled WGS sequence"/>
</dbReference>
<name>A0A1M7SMI1_FERGO</name>
<sequence length="213" mass="24683">MPITKKKKTRDFSSFLGMLFFLIVIISVILSIGNFVRYTTLLKQYEEMKRYVDSKVSEMKSENENLKNMLAPNSLLDKYIAAANYLQNFGYDFDRILTALNDDPTTGYFMVFVVGNENSWFTVKDKNNTYYTGELKPGLASYRFFYYKEPRIKTKYDIIIPPDATVSVGKTGRVYLLFFGVGLRFHPTKVVQLTEPTYEDIASKFSLYIPGRQ</sequence>
<keyword evidence="3" id="KW-1185">Reference proteome</keyword>
<dbReference type="STRING" id="1121883.SAMN02745226_01089"/>
<feature type="transmembrane region" description="Helical" evidence="1">
    <location>
        <begin position="12"/>
        <end position="36"/>
    </location>
</feature>
<reference evidence="3" key="1">
    <citation type="submission" date="2016-12" db="EMBL/GenBank/DDBJ databases">
        <authorList>
            <person name="Varghese N."/>
            <person name="Submissions S."/>
        </authorList>
    </citation>
    <scope>NUCLEOTIDE SEQUENCE [LARGE SCALE GENOMIC DNA]</scope>
    <source>
        <strain evidence="3">DSM 13020</strain>
    </source>
</reference>
<keyword evidence="1" id="KW-1133">Transmembrane helix</keyword>
<protein>
    <submittedName>
        <fullName evidence="2">Uncharacterized protein</fullName>
    </submittedName>
</protein>
<evidence type="ECO:0000256" key="1">
    <source>
        <dbReference type="SAM" id="Phobius"/>
    </source>
</evidence>
<dbReference type="AlphaFoldDB" id="A0A1M7SMI1"/>
<dbReference type="RefSeq" id="WP_084634369.1">
    <property type="nucleotide sequence ID" value="NZ_FRDJ01000004.1"/>
</dbReference>
<keyword evidence="1" id="KW-0812">Transmembrane</keyword>
<proteinExistence type="predicted"/>
<evidence type="ECO:0000313" key="3">
    <source>
        <dbReference type="Proteomes" id="UP000184207"/>
    </source>
</evidence>
<evidence type="ECO:0000313" key="2">
    <source>
        <dbReference type="EMBL" id="SHN59659.1"/>
    </source>
</evidence>
<dbReference type="EMBL" id="FRDJ01000004">
    <property type="protein sequence ID" value="SHN59659.1"/>
    <property type="molecule type" value="Genomic_DNA"/>
</dbReference>
<organism evidence="2 3">
    <name type="scientific">Fervidobacterium gondwanense DSM 13020</name>
    <dbReference type="NCBI Taxonomy" id="1121883"/>
    <lineage>
        <taxon>Bacteria</taxon>
        <taxon>Thermotogati</taxon>
        <taxon>Thermotogota</taxon>
        <taxon>Thermotogae</taxon>
        <taxon>Thermotogales</taxon>
        <taxon>Fervidobacteriaceae</taxon>
        <taxon>Fervidobacterium</taxon>
    </lineage>
</organism>